<evidence type="ECO:0000256" key="6">
    <source>
        <dbReference type="ARBA" id="ARBA00022553"/>
    </source>
</evidence>
<evidence type="ECO:0000256" key="1">
    <source>
        <dbReference type="ARBA" id="ARBA00004147"/>
    </source>
</evidence>
<feature type="region of interest" description="Disordered" evidence="13">
    <location>
        <begin position="190"/>
        <end position="277"/>
    </location>
</feature>
<evidence type="ECO:0000313" key="17">
    <source>
        <dbReference type="Proteomes" id="UP000180670"/>
    </source>
</evidence>
<dbReference type="GO" id="GO:0003700">
    <property type="term" value="F:DNA-binding transcription factor activity"/>
    <property type="evidence" value="ECO:0007669"/>
    <property type="project" value="InterPro"/>
</dbReference>
<evidence type="ECO:0000256" key="2">
    <source>
        <dbReference type="ARBA" id="ARBA00007794"/>
    </source>
</evidence>
<dbReference type="Gene3D" id="2.170.200.10">
    <property type="entry name" value="Papillomavirus E2 early protein domain"/>
    <property type="match status" value="1"/>
</dbReference>
<dbReference type="Proteomes" id="UP000180670">
    <property type="component" value="Segment"/>
</dbReference>
<evidence type="ECO:0000256" key="12">
    <source>
        <dbReference type="ARBA" id="ARBA00023163"/>
    </source>
</evidence>
<evidence type="ECO:0000259" key="14">
    <source>
        <dbReference type="Pfam" id="PF00508"/>
    </source>
</evidence>
<dbReference type="GO" id="GO:0006260">
    <property type="term" value="P:DNA replication"/>
    <property type="evidence" value="ECO:0007669"/>
    <property type="project" value="UniProtKB-KW"/>
</dbReference>
<dbReference type="GO" id="GO:0016032">
    <property type="term" value="P:viral process"/>
    <property type="evidence" value="ECO:0007669"/>
    <property type="project" value="InterPro"/>
</dbReference>
<evidence type="ECO:0000256" key="9">
    <source>
        <dbReference type="ARBA" id="ARBA00023015"/>
    </source>
</evidence>
<accession>F8WJV9</accession>
<evidence type="ECO:0000256" key="8">
    <source>
        <dbReference type="ARBA" id="ARBA00022705"/>
    </source>
</evidence>
<feature type="domain" description="Papillomavirus E2 C-terminal" evidence="15">
    <location>
        <begin position="295"/>
        <end position="369"/>
    </location>
</feature>
<dbReference type="SUPFAM" id="SSF54957">
    <property type="entry name" value="Viral DNA-binding domain"/>
    <property type="match status" value="1"/>
</dbReference>
<dbReference type="KEGG" id="vg:944556"/>
<dbReference type="InterPro" id="IPR042504">
    <property type="entry name" value="Regulatory_protein_E2_N_2"/>
</dbReference>
<keyword evidence="9" id="KW-0805">Transcription regulation</keyword>
<name>F8WJV9_PEPV</name>
<dbReference type="Pfam" id="PF00508">
    <property type="entry name" value="PPV_E2_N"/>
    <property type="match status" value="1"/>
</dbReference>
<dbReference type="RefSeq" id="NP_647588.1">
    <property type="nucleotide sequence ID" value="NC_003973.1"/>
</dbReference>
<protein>
    <recommendedName>
        <fullName evidence="3">Protein E8^E2C</fullName>
    </recommendedName>
</protein>
<keyword evidence="12" id="KW-0804">Transcription</keyword>
<dbReference type="GO" id="GO:0042025">
    <property type="term" value="C:host cell nucleus"/>
    <property type="evidence" value="ECO:0007669"/>
    <property type="project" value="UniProtKB-SubCell"/>
</dbReference>
<dbReference type="Pfam" id="PF00511">
    <property type="entry name" value="PPV_E2_C"/>
    <property type="match status" value="1"/>
</dbReference>
<evidence type="ECO:0000256" key="3">
    <source>
        <dbReference type="ARBA" id="ARBA00017237"/>
    </source>
</evidence>
<feature type="domain" description="Papillomavirus E2 N-terminal" evidence="14">
    <location>
        <begin position="1"/>
        <end position="190"/>
    </location>
</feature>
<dbReference type="GO" id="GO:0003677">
    <property type="term" value="F:DNA binding"/>
    <property type="evidence" value="ECO:0007669"/>
    <property type="project" value="UniProtKB-KW"/>
</dbReference>
<dbReference type="GO" id="GO:0006275">
    <property type="term" value="P:regulation of DNA replication"/>
    <property type="evidence" value="ECO:0007669"/>
    <property type="project" value="InterPro"/>
</dbReference>
<dbReference type="SUPFAM" id="SSF51332">
    <property type="entry name" value="E2 regulatory, transactivation domain"/>
    <property type="match status" value="1"/>
</dbReference>
<keyword evidence="10" id="KW-0238">DNA-binding</keyword>
<keyword evidence="6" id="KW-0597">Phosphoprotein</keyword>
<dbReference type="Gene3D" id="3.30.70.330">
    <property type="match status" value="1"/>
</dbReference>
<evidence type="ECO:0000313" key="16">
    <source>
        <dbReference type="EMBL" id="AAM75203.1"/>
    </source>
</evidence>
<organismHost>
    <name type="scientific">Psittacus erithacus</name>
    <name type="common">Grey parrot</name>
    <dbReference type="NCBI Taxonomy" id="57247"/>
</organismHost>
<dbReference type="OrthoDB" id="15886at10239"/>
<evidence type="ECO:0000256" key="13">
    <source>
        <dbReference type="SAM" id="MobiDB-lite"/>
    </source>
</evidence>
<organism evidence="16 17">
    <name type="scientific">Psittacus erithacus timneh papillomavirus</name>
    <name type="common">PePV</name>
    <dbReference type="NCBI Taxonomy" id="197772"/>
    <lineage>
        <taxon>Viruses</taxon>
        <taxon>Monodnaviria</taxon>
        <taxon>Shotokuvirae</taxon>
        <taxon>Cossaviricota</taxon>
        <taxon>Papovaviricetes</taxon>
        <taxon>Zurhausenvirales</taxon>
        <taxon>Papillomaviridae</taxon>
        <taxon>Firstpapillomavirinae</taxon>
        <taxon>Thetapapillomavirus</taxon>
    </lineage>
</organism>
<keyword evidence="4" id="KW-0678">Repressor</keyword>
<dbReference type="InterPro" id="IPR036050">
    <property type="entry name" value="Regulatory_protein_E2_N"/>
</dbReference>
<dbReference type="InterPro" id="IPR042503">
    <property type="entry name" value="Regulatory_protein_E2_N_1"/>
</dbReference>
<keyword evidence="11" id="KW-0010">Activator</keyword>
<gene>
    <name evidence="16" type="primary">E2</name>
</gene>
<feature type="compositionally biased region" description="Low complexity" evidence="13">
    <location>
        <begin position="255"/>
        <end position="265"/>
    </location>
</feature>
<dbReference type="EMBL" id="AF420235">
    <property type="protein sequence ID" value="AAM75203.1"/>
    <property type="molecule type" value="Genomic_DNA"/>
</dbReference>
<dbReference type="InterPro" id="IPR012677">
    <property type="entry name" value="Nucleotide-bd_a/b_plait_sf"/>
</dbReference>
<keyword evidence="8" id="KW-0235">DNA replication</keyword>
<dbReference type="InterPro" id="IPR035975">
    <property type="entry name" value="E2/EBNA1_C_sf"/>
</dbReference>
<evidence type="ECO:0000256" key="10">
    <source>
        <dbReference type="ARBA" id="ARBA00023125"/>
    </source>
</evidence>
<dbReference type="InterPro" id="IPR000427">
    <property type="entry name" value="Papillomavirus_E2_C"/>
</dbReference>
<sequence length="372" mass="42054">MEGLRESLERLQRREAEILEQDPTDLQTITEYWENVKKQHLLLYAAGQKGYKQLGLQRVPPLHVSEQEARDGILMVVLLRSLLGTPHALRTWSLGEWGPRLFRTPPDGLKFGPHTVRVFYCNDPSTETEYPYWDSYLFYDPTTGEWTEGIGGYDNVGIWHETINGRGYHMIWRDEARRVCGGNQVTWELSTSDRDSLDGIPPPLLESTRVESPEPATEPETPSPPQLSNYALGDPPNIRGGSNSARTRSRRIRTRGTGTDTPTGIRPEDVGTARTTVRGGGTRLDRLIAEAKDPPGLCFVGRTGQLKTIRYRVQTGPYNVTRISTTWHWIGDGEHLSRMIILFNDSHQREVFARAFRVVSGVRVYKVSLSGI</sequence>
<evidence type="ECO:0000256" key="5">
    <source>
        <dbReference type="ARBA" id="ARBA00022518"/>
    </source>
</evidence>
<dbReference type="Gene3D" id="1.10.287.30">
    <property type="entry name" value="E2 (early) protein, N terminal domain, subdomain 1"/>
    <property type="match status" value="1"/>
</dbReference>
<reference evidence="16 17" key="1">
    <citation type="journal article" date="2002" name="J. Virol.">
        <title>Lack of canonical E6 and E7 open reading frames in bird papillomaviruses: Fringilla coelebs papillomavirus and Psittacus erithacus timneh papillomavirus.</title>
        <authorList>
            <person name="Terai M."/>
            <person name="DeSalle R."/>
            <person name="Burk R.D."/>
        </authorList>
    </citation>
    <scope>NUCLEOTIDE SEQUENCE [LARGE SCALE GENOMIC DNA]</scope>
</reference>
<evidence type="ECO:0000256" key="7">
    <source>
        <dbReference type="ARBA" id="ARBA00022562"/>
    </source>
</evidence>
<keyword evidence="7" id="KW-1048">Host nucleus</keyword>
<evidence type="ECO:0000259" key="15">
    <source>
        <dbReference type="Pfam" id="PF00511"/>
    </source>
</evidence>
<comment type="subcellular location">
    <subcellularLocation>
        <location evidence="1">Host nucleus</location>
    </subcellularLocation>
</comment>
<evidence type="ECO:0000256" key="4">
    <source>
        <dbReference type="ARBA" id="ARBA00022491"/>
    </source>
</evidence>
<comment type="similarity">
    <text evidence="2">Belongs to the papillomaviridae E8^E2C protein family.</text>
</comment>
<keyword evidence="5" id="KW-0244">Early protein</keyword>
<proteinExistence type="inferred from homology"/>
<dbReference type="GeneID" id="944556"/>
<dbReference type="InterPro" id="IPR001866">
    <property type="entry name" value="PPV_E2_N"/>
</dbReference>
<evidence type="ECO:0000256" key="11">
    <source>
        <dbReference type="ARBA" id="ARBA00023159"/>
    </source>
</evidence>